<dbReference type="HOGENOM" id="CLU_113195_0_2_6"/>
<dbReference type="AlphaFoldDB" id="A0A0F6TPC8"/>
<feature type="transmembrane region" description="Helical" evidence="1">
    <location>
        <begin position="33"/>
        <end position="53"/>
    </location>
</feature>
<organism evidence="2 3">
    <name type="scientific">Kangiella geojedonensis</name>
    <dbReference type="NCBI Taxonomy" id="914150"/>
    <lineage>
        <taxon>Bacteria</taxon>
        <taxon>Pseudomonadati</taxon>
        <taxon>Pseudomonadota</taxon>
        <taxon>Gammaproteobacteria</taxon>
        <taxon>Kangiellales</taxon>
        <taxon>Kangiellaceae</taxon>
        <taxon>Kangiella</taxon>
    </lineage>
</organism>
<dbReference type="OrthoDB" id="283083at2"/>
<evidence type="ECO:0000313" key="3">
    <source>
        <dbReference type="Proteomes" id="UP000034071"/>
    </source>
</evidence>
<evidence type="ECO:0000313" key="2">
    <source>
        <dbReference type="EMBL" id="AKE51537.1"/>
    </source>
</evidence>
<gene>
    <name evidence="2" type="ORF">TQ33_0556</name>
</gene>
<reference evidence="2 3" key="1">
    <citation type="submission" date="2015-02" db="EMBL/GenBank/DDBJ databases">
        <title>Complete genome sequence of Kangiella geojedonensis strain YCS-5T.</title>
        <authorList>
            <person name="Kim K.M."/>
        </authorList>
    </citation>
    <scope>NUCLEOTIDE SEQUENCE [LARGE SCALE GENOMIC DNA]</scope>
    <source>
        <strain evidence="2 3">YCS-5</strain>
    </source>
</reference>
<keyword evidence="1" id="KW-0812">Transmembrane</keyword>
<proteinExistence type="predicted"/>
<dbReference type="Pfam" id="PF14316">
    <property type="entry name" value="DUF4381"/>
    <property type="match status" value="1"/>
</dbReference>
<name>A0A0F6TPC8_9GAMM</name>
<dbReference type="KEGG" id="kge:TQ33_0556"/>
<dbReference type="InterPro" id="IPR025489">
    <property type="entry name" value="DUF4381"/>
</dbReference>
<accession>A0A0F6TPC8</accession>
<dbReference type="Proteomes" id="UP000034071">
    <property type="component" value="Chromosome"/>
</dbReference>
<keyword evidence="1" id="KW-1133">Transmembrane helix</keyword>
<dbReference type="STRING" id="914150.TQ33_0556"/>
<evidence type="ECO:0008006" key="4">
    <source>
        <dbReference type="Google" id="ProtNLM"/>
    </source>
</evidence>
<evidence type="ECO:0000256" key="1">
    <source>
        <dbReference type="SAM" id="Phobius"/>
    </source>
</evidence>
<keyword evidence="3" id="KW-1185">Reference proteome</keyword>
<sequence length="176" mass="20655">MLTANSAQSQLLQQLRDIHQPEAVNWWPLATGWWIIMGLVVLIGLLLLIRFLLKRRHYRFVRFASIELHQLRKSDDPRWLAKSQNIMRRLSLCYVDEALVGSMNQQQWMQFLQATNGQQLSDETLAVFVDLPYKPATASDDVDKDSVMRDIINWAEQLPEEVKSYTQQRQEEPHHV</sequence>
<protein>
    <recommendedName>
        <fullName evidence="4">DUF4381 domain-containing protein</fullName>
    </recommendedName>
</protein>
<dbReference type="EMBL" id="CP010975">
    <property type="protein sequence ID" value="AKE51537.1"/>
    <property type="molecule type" value="Genomic_DNA"/>
</dbReference>
<dbReference type="RefSeq" id="WP_052735173.1">
    <property type="nucleotide sequence ID" value="NZ_CP010975.1"/>
</dbReference>
<keyword evidence="1" id="KW-0472">Membrane</keyword>